<proteinExistence type="predicted"/>
<keyword evidence="2" id="KW-1185">Reference proteome</keyword>
<reference evidence="2" key="1">
    <citation type="submission" date="2017-11" db="EMBL/GenBank/DDBJ databases">
        <authorList>
            <person name="Kuznetsova I."/>
            <person name="Sazanova A."/>
            <person name="Chirak E."/>
            <person name="Safronova V."/>
            <person name="Willems A."/>
        </authorList>
    </citation>
    <scope>NUCLEOTIDE SEQUENCE [LARGE SCALE GENOMIC DNA]</scope>
    <source>
        <strain evidence="2">CCBAU 03422</strain>
    </source>
</reference>
<name>A0A2P7BB10_9HYPH</name>
<dbReference type="AlphaFoldDB" id="A0A2P7BB10"/>
<protein>
    <submittedName>
        <fullName evidence="1">Uncharacterized protein</fullName>
    </submittedName>
</protein>
<comment type="caution">
    <text evidence="1">The sequence shown here is derived from an EMBL/GenBank/DDBJ whole genome shotgun (WGS) entry which is preliminary data.</text>
</comment>
<evidence type="ECO:0000313" key="2">
    <source>
        <dbReference type="Proteomes" id="UP000241764"/>
    </source>
</evidence>
<dbReference type="EMBL" id="PGGM01000006">
    <property type="protein sequence ID" value="PSH63677.1"/>
    <property type="molecule type" value="Genomic_DNA"/>
</dbReference>
<dbReference type="RefSeq" id="WP_106664956.1">
    <property type="nucleotide sequence ID" value="NZ_PGGM01000006.1"/>
</dbReference>
<gene>
    <name evidence="1" type="ORF">CU103_15635</name>
</gene>
<dbReference type="Proteomes" id="UP000241764">
    <property type="component" value="Unassembled WGS sequence"/>
</dbReference>
<evidence type="ECO:0000313" key="1">
    <source>
        <dbReference type="EMBL" id="PSH63677.1"/>
    </source>
</evidence>
<organism evidence="1 2">
    <name type="scientific">Phyllobacterium sophorae</name>
    <dbReference type="NCBI Taxonomy" id="1520277"/>
    <lineage>
        <taxon>Bacteria</taxon>
        <taxon>Pseudomonadati</taxon>
        <taxon>Pseudomonadota</taxon>
        <taxon>Alphaproteobacteria</taxon>
        <taxon>Hyphomicrobiales</taxon>
        <taxon>Phyllobacteriaceae</taxon>
        <taxon>Phyllobacterium</taxon>
    </lineage>
</organism>
<sequence>MPDRHEFYRVEICGRLFTGTVYADGPYLKMLENRTFGQGAPLGSALVISRSAGRRWYAICKHDHPLIVLPLFSDEDVEVLAREFGIPIAGRLRKLSFAESPAWSALKRWVKRHPEIARACSRTDSSAPGWHDVDFGHTGNVARLRTIRTSHSR</sequence>
<accession>A0A2P7BB10</accession>
<dbReference type="OrthoDB" id="8116941at2"/>